<dbReference type="OrthoDB" id="9799612at2"/>
<gene>
    <name evidence="1" type="ORF">FNA67_03315</name>
</gene>
<sequence>MSFPVESQTIKVPGASLYYEATGQGPLLLIIPGGPQDAGLFADMAQRLAHRYRVVAYDPRGNSRSTFDGEEQPLDLDVLGDDAAHLIASLGNGPAHVFGTSGGAQIGLNLAARHPVRVATLVAHEPPTVMLLDDPSEALAGNRSIVETFHRDGVEAAMGLFFSMNGLDMDGPPDAPPPEEMPPEAVEAFARISANFPYWLAHGIEALSLYKPETEVLASGRPRVVVALGERSQGQPIYAMGSALALRLGIEPTPFPGDHVGYETDPEAFVAALERQLAP</sequence>
<dbReference type="GO" id="GO:0046503">
    <property type="term" value="P:glycerolipid catabolic process"/>
    <property type="evidence" value="ECO:0007669"/>
    <property type="project" value="TreeGrafter"/>
</dbReference>
<dbReference type="Gene3D" id="3.40.50.1820">
    <property type="entry name" value="alpha/beta hydrolase"/>
    <property type="match status" value="1"/>
</dbReference>
<dbReference type="Proteomes" id="UP000321062">
    <property type="component" value="Chromosome"/>
</dbReference>
<dbReference type="PANTHER" id="PTHR43433">
    <property type="entry name" value="HYDROLASE, ALPHA/BETA FOLD FAMILY PROTEIN"/>
    <property type="match status" value="1"/>
</dbReference>
<proteinExistence type="predicted"/>
<dbReference type="InterPro" id="IPR000073">
    <property type="entry name" value="AB_hydrolase_1"/>
</dbReference>
<keyword evidence="1" id="KW-0378">Hydrolase</keyword>
<dbReference type="RefSeq" id="WP_147655068.1">
    <property type="nucleotide sequence ID" value="NZ_BMFM01000001.1"/>
</dbReference>
<evidence type="ECO:0000313" key="2">
    <source>
        <dbReference type="Proteomes" id="UP000321062"/>
    </source>
</evidence>
<protein>
    <submittedName>
        <fullName evidence="1">Alpha/beta hydrolase</fullName>
    </submittedName>
</protein>
<dbReference type="PANTHER" id="PTHR43433:SF5">
    <property type="entry name" value="AB HYDROLASE-1 DOMAIN-CONTAINING PROTEIN"/>
    <property type="match status" value="1"/>
</dbReference>
<accession>A0A5B9DJQ1</accession>
<organism evidence="1 2">
    <name type="scientific">Paradevosia tibetensis</name>
    <dbReference type="NCBI Taxonomy" id="1447062"/>
    <lineage>
        <taxon>Bacteria</taxon>
        <taxon>Pseudomonadati</taxon>
        <taxon>Pseudomonadota</taxon>
        <taxon>Alphaproteobacteria</taxon>
        <taxon>Hyphomicrobiales</taxon>
        <taxon>Devosiaceae</taxon>
        <taxon>Paradevosia</taxon>
    </lineage>
</organism>
<dbReference type="AlphaFoldDB" id="A0A5B9DJQ1"/>
<dbReference type="Pfam" id="PF00561">
    <property type="entry name" value="Abhydrolase_1"/>
    <property type="match status" value="1"/>
</dbReference>
<dbReference type="SUPFAM" id="SSF53474">
    <property type="entry name" value="alpha/beta-Hydrolases"/>
    <property type="match status" value="1"/>
</dbReference>
<dbReference type="EMBL" id="CP041690">
    <property type="protein sequence ID" value="QEE19256.1"/>
    <property type="molecule type" value="Genomic_DNA"/>
</dbReference>
<evidence type="ECO:0000313" key="1">
    <source>
        <dbReference type="EMBL" id="QEE19256.1"/>
    </source>
</evidence>
<dbReference type="KEGG" id="yti:FNA67_03315"/>
<reference evidence="1 2" key="1">
    <citation type="journal article" date="2015" name="Int. J. Syst. Evol. Microbiol.">
        <title>Youhaiella tibetensis gen. nov., sp. nov., isolated from subsurface sediment.</title>
        <authorList>
            <person name="Wang Y.X."/>
            <person name="Huang F.Q."/>
            <person name="Nogi Y."/>
            <person name="Pang S.J."/>
            <person name="Wang P.K."/>
            <person name="Lv J."/>
        </authorList>
    </citation>
    <scope>NUCLEOTIDE SEQUENCE [LARGE SCALE GENOMIC DNA]</scope>
    <source>
        <strain evidence="2">fig4</strain>
    </source>
</reference>
<dbReference type="GO" id="GO:0004806">
    <property type="term" value="F:triacylglycerol lipase activity"/>
    <property type="evidence" value="ECO:0007669"/>
    <property type="project" value="TreeGrafter"/>
</dbReference>
<keyword evidence="2" id="KW-1185">Reference proteome</keyword>
<dbReference type="InterPro" id="IPR029058">
    <property type="entry name" value="AB_hydrolase_fold"/>
</dbReference>
<name>A0A5B9DJQ1_9HYPH</name>
<dbReference type="InterPro" id="IPR050471">
    <property type="entry name" value="AB_hydrolase"/>
</dbReference>